<dbReference type="PRINTS" id="PR00811">
    <property type="entry name" value="BCTERIALGSPD"/>
</dbReference>
<evidence type="ECO:0000256" key="4">
    <source>
        <dbReference type="ARBA" id="ARBA00023136"/>
    </source>
</evidence>
<dbReference type="InterPro" id="IPR011662">
    <property type="entry name" value="Secretin/TonB_short_N"/>
</dbReference>
<evidence type="ECO:0000256" key="1">
    <source>
        <dbReference type="ARBA" id="ARBA00004370"/>
    </source>
</evidence>
<dbReference type="Pfam" id="PF00263">
    <property type="entry name" value="Secretin"/>
    <property type="match status" value="1"/>
</dbReference>
<keyword evidence="2 7" id="KW-0813">Transport</keyword>
<evidence type="ECO:0000313" key="12">
    <source>
        <dbReference type="Proteomes" id="UP000230052"/>
    </source>
</evidence>
<organism evidence="11 12">
    <name type="scientific">Candidatus Aquitaenariimonas noxiae</name>
    <dbReference type="NCBI Taxonomy" id="1974741"/>
    <lineage>
        <taxon>Bacteria</taxon>
        <taxon>Pseudomonadati</taxon>
        <taxon>Candidatus Omnitrophota</taxon>
        <taxon>Candidatus Aquitaenariimonas</taxon>
    </lineage>
</organism>
<dbReference type="Gene3D" id="3.30.1370.130">
    <property type="match status" value="1"/>
</dbReference>
<dbReference type="GO" id="GO:0015627">
    <property type="term" value="C:type II protein secretion system complex"/>
    <property type="evidence" value="ECO:0007669"/>
    <property type="project" value="TreeGrafter"/>
</dbReference>
<gene>
    <name evidence="11" type="ORF">COS99_00990</name>
</gene>
<dbReference type="SMART" id="SM00965">
    <property type="entry name" value="STN"/>
    <property type="match status" value="1"/>
</dbReference>
<dbReference type="InterPro" id="IPR011990">
    <property type="entry name" value="TPR-like_helical_dom_sf"/>
</dbReference>
<protein>
    <recommendedName>
        <fullName evidence="10">Secretin/TonB short N-terminal domain-containing protein</fullName>
    </recommendedName>
</protein>
<evidence type="ECO:0000256" key="6">
    <source>
        <dbReference type="RuleBase" id="RU004003"/>
    </source>
</evidence>
<dbReference type="InterPro" id="IPR001775">
    <property type="entry name" value="GspD/PilQ"/>
</dbReference>
<dbReference type="InterPro" id="IPR050810">
    <property type="entry name" value="Bact_Secretion_Sys_Channel"/>
</dbReference>
<feature type="region of interest" description="Disordered" evidence="8">
    <location>
        <begin position="46"/>
        <end position="66"/>
    </location>
</feature>
<dbReference type="Gene3D" id="1.25.40.10">
    <property type="entry name" value="Tetratricopeptide repeat domain"/>
    <property type="match status" value="1"/>
</dbReference>
<dbReference type="InterPro" id="IPR038591">
    <property type="entry name" value="NolW-like_sf"/>
</dbReference>
<dbReference type="Pfam" id="PF03958">
    <property type="entry name" value="Secretin_N"/>
    <property type="match status" value="1"/>
</dbReference>
<evidence type="ECO:0000256" key="5">
    <source>
        <dbReference type="ARBA" id="ARBA00023237"/>
    </source>
</evidence>
<dbReference type="Pfam" id="PF07660">
    <property type="entry name" value="STN"/>
    <property type="match status" value="1"/>
</dbReference>
<feature type="signal peptide" evidence="9">
    <location>
        <begin position="1"/>
        <end position="26"/>
    </location>
</feature>
<reference evidence="11 12" key="1">
    <citation type="submission" date="2017-09" db="EMBL/GenBank/DDBJ databases">
        <title>Depth-based differentiation of microbial function through sediment-hosted aquifers and enrichment of novel symbionts in the deep terrestrial subsurface.</title>
        <authorList>
            <person name="Probst A.J."/>
            <person name="Ladd B."/>
            <person name="Jarett J.K."/>
            <person name="Geller-Mcgrath D.E."/>
            <person name="Sieber C.M."/>
            <person name="Emerson J.B."/>
            <person name="Anantharaman K."/>
            <person name="Thomas B.C."/>
            <person name="Malmstrom R."/>
            <person name="Stieglmeier M."/>
            <person name="Klingl A."/>
            <person name="Woyke T."/>
            <person name="Ryan C.M."/>
            <person name="Banfield J.F."/>
        </authorList>
    </citation>
    <scope>NUCLEOTIDE SEQUENCE [LARGE SCALE GENOMIC DNA]</scope>
    <source>
        <strain evidence="11">CG07_land_8_20_14_0_80_42_15</strain>
    </source>
</reference>
<evidence type="ECO:0000313" key="11">
    <source>
        <dbReference type="EMBL" id="PIU42288.1"/>
    </source>
</evidence>
<dbReference type="GO" id="GO:0009306">
    <property type="term" value="P:protein secretion"/>
    <property type="evidence" value="ECO:0007669"/>
    <property type="project" value="InterPro"/>
</dbReference>
<dbReference type="PANTHER" id="PTHR30332">
    <property type="entry name" value="PROBABLE GENERAL SECRETION PATHWAY PROTEIN D"/>
    <property type="match status" value="1"/>
</dbReference>
<dbReference type="GO" id="GO:0009279">
    <property type="term" value="C:cell outer membrane"/>
    <property type="evidence" value="ECO:0007669"/>
    <property type="project" value="UniProtKB-SubCell"/>
</dbReference>
<dbReference type="PANTHER" id="PTHR30332:SF24">
    <property type="entry name" value="SECRETIN GSPD-RELATED"/>
    <property type="match status" value="1"/>
</dbReference>
<dbReference type="EMBL" id="PEWV01000012">
    <property type="protein sequence ID" value="PIU42288.1"/>
    <property type="molecule type" value="Genomic_DNA"/>
</dbReference>
<evidence type="ECO:0000259" key="10">
    <source>
        <dbReference type="SMART" id="SM00965"/>
    </source>
</evidence>
<sequence>MRAKNIFRFVLIFNFTFLIFNYAAFAEDAKGYAQAESPPTILSEVPQVSQTTASGQTSNEPTNQRVNESTELVTLDYKDAELSSVLRALSYSYGLNLVATKDIKGKVTVALRDITVDEALNAVLKVNGYTFTRKGNLIYITPGPGLEGIDVVTVAIPLKYLTASETSELLQKAISSKGDIRINEATNSLVITDFPASVEKVKTVLKDIDVAPVQVLIEAKLVDITEKDYQNFGVTYTLDYKPAGDIKGLFDRKTGYQEELAGSQTMAGPSSTLSGGQLKITTLTFKGLSGTVTLDALIQDQKAHLLASPSIATLSGKEARIIIGERYPYKEKTQTTTGTTETTKFVDIGTTLRVTPQVSPDGYITMYVHPEVSSLTSSLDAGPRIATREADATIRVRDGETIIIGGLIKRQDDRVKGRIPIIGHIPILGWFFTKASSDLTSTELVVFITPRIIRTPEEMKAIEATRQKEVVVNIEGTGERVVVNQAWEEARDLEMDEGLISRRKDKEMRMSEALDRYKQIAQQFPGNEKADDALFRAGLIAYDYFADLDLAKNLFSQLVELYPESHYVSKSKRMVEHINKKLSSLEKKKAPRTSIPEQKKAAPQQSKSKDKETTGNRGVIVGGK</sequence>
<keyword evidence="3 9" id="KW-0732">Signal</keyword>
<feature type="domain" description="Secretin/TonB short N-terminal" evidence="10">
    <location>
        <begin position="95"/>
        <end position="143"/>
    </location>
</feature>
<feature type="chain" id="PRO_5014326779" description="Secretin/TonB short N-terminal domain-containing protein" evidence="9">
    <location>
        <begin position="27"/>
        <end position="624"/>
    </location>
</feature>
<keyword evidence="4" id="KW-0472">Membrane</keyword>
<evidence type="ECO:0000256" key="3">
    <source>
        <dbReference type="ARBA" id="ARBA00022729"/>
    </source>
</evidence>
<proteinExistence type="inferred from homology"/>
<comment type="similarity">
    <text evidence="6">Belongs to the bacterial secretin family.</text>
</comment>
<feature type="region of interest" description="Disordered" evidence="8">
    <location>
        <begin position="582"/>
        <end position="624"/>
    </location>
</feature>
<evidence type="ECO:0000256" key="9">
    <source>
        <dbReference type="SAM" id="SignalP"/>
    </source>
</evidence>
<dbReference type="AlphaFoldDB" id="A0A2J0KUX1"/>
<evidence type="ECO:0000256" key="8">
    <source>
        <dbReference type="SAM" id="MobiDB-lite"/>
    </source>
</evidence>
<dbReference type="Proteomes" id="UP000230052">
    <property type="component" value="Unassembled WGS sequence"/>
</dbReference>
<evidence type="ECO:0000256" key="2">
    <source>
        <dbReference type="ARBA" id="ARBA00022448"/>
    </source>
</evidence>
<dbReference type="InterPro" id="IPR005644">
    <property type="entry name" value="NolW-like"/>
</dbReference>
<dbReference type="Gene3D" id="3.30.1370.120">
    <property type="match status" value="1"/>
</dbReference>
<dbReference type="InterPro" id="IPR004846">
    <property type="entry name" value="T2SS/T3SS_dom"/>
</dbReference>
<name>A0A2J0KUX1_9BACT</name>
<evidence type="ECO:0000256" key="7">
    <source>
        <dbReference type="RuleBase" id="RU004004"/>
    </source>
</evidence>
<comment type="caution">
    <text evidence="11">The sequence shown here is derived from an EMBL/GenBank/DDBJ whole genome shotgun (WGS) entry which is preliminary data.</text>
</comment>
<comment type="subcellular location">
    <subcellularLocation>
        <location evidence="7">Cell outer membrane</location>
    </subcellularLocation>
    <subcellularLocation>
        <location evidence="1">Membrane</location>
    </subcellularLocation>
</comment>
<accession>A0A2J0KUX1</accession>
<keyword evidence="5" id="KW-0998">Cell outer membrane</keyword>